<proteinExistence type="predicted"/>
<name>A0ABQ3A478_9ACTN</name>
<dbReference type="GeneID" id="96290650"/>
<evidence type="ECO:0000313" key="2">
    <source>
        <dbReference type="EMBL" id="GGY31640.1"/>
    </source>
</evidence>
<evidence type="ECO:0000313" key="3">
    <source>
        <dbReference type="Proteomes" id="UP000600946"/>
    </source>
</evidence>
<evidence type="ECO:0000256" key="1">
    <source>
        <dbReference type="SAM" id="MobiDB-lite"/>
    </source>
</evidence>
<feature type="region of interest" description="Disordered" evidence="1">
    <location>
        <begin position="102"/>
        <end position="123"/>
    </location>
</feature>
<gene>
    <name evidence="2" type="ORF">GCM10010326_26780</name>
</gene>
<organism evidence="2 3">
    <name type="scientific">Streptomyces xanthochromogenes</name>
    <dbReference type="NCBI Taxonomy" id="67384"/>
    <lineage>
        <taxon>Bacteria</taxon>
        <taxon>Bacillati</taxon>
        <taxon>Actinomycetota</taxon>
        <taxon>Actinomycetes</taxon>
        <taxon>Kitasatosporales</taxon>
        <taxon>Streptomycetaceae</taxon>
        <taxon>Streptomyces</taxon>
    </lineage>
</organism>
<dbReference type="RefSeq" id="WP_190027153.1">
    <property type="nucleotide sequence ID" value="NZ_BMUU01000004.1"/>
</dbReference>
<keyword evidence="3" id="KW-1185">Reference proteome</keyword>
<reference evidence="3" key="1">
    <citation type="journal article" date="2019" name="Int. J. Syst. Evol. Microbiol.">
        <title>The Global Catalogue of Microorganisms (GCM) 10K type strain sequencing project: providing services to taxonomists for standard genome sequencing and annotation.</title>
        <authorList>
            <consortium name="The Broad Institute Genomics Platform"/>
            <consortium name="The Broad Institute Genome Sequencing Center for Infectious Disease"/>
            <person name="Wu L."/>
            <person name="Ma J."/>
        </authorList>
    </citation>
    <scope>NUCLEOTIDE SEQUENCE [LARGE SCALE GENOMIC DNA]</scope>
    <source>
        <strain evidence="3">JCM 4594</strain>
    </source>
</reference>
<feature type="compositionally biased region" description="Basic and acidic residues" evidence="1">
    <location>
        <begin position="177"/>
        <end position="195"/>
    </location>
</feature>
<protein>
    <submittedName>
        <fullName evidence="2">Uncharacterized protein</fullName>
    </submittedName>
</protein>
<comment type="caution">
    <text evidence="2">The sequence shown here is derived from an EMBL/GenBank/DDBJ whole genome shotgun (WGS) entry which is preliminary data.</text>
</comment>
<dbReference type="EMBL" id="BMUU01000004">
    <property type="protein sequence ID" value="GGY31640.1"/>
    <property type="molecule type" value="Genomic_DNA"/>
</dbReference>
<accession>A0ABQ3A478</accession>
<dbReference type="Proteomes" id="UP000600946">
    <property type="component" value="Unassembled WGS sequence"/>
</dbReference>
<feature type="compositionally biased region" description="Basic and acidic residues" evidence="1">
    <location>
        <begin position="212"/>
        <end position="221"/>
    </location>
</feature>
<feature type="compositionally biased region" description="Polar residues" evidence="1">
    <location>
        <begin position="200"/>
        <end position="211"/>
    </location>
</feature>
<feature type="region of interest" description="Disordered" evidence="1">
    <location>
        <begin position="176"/>
        <end position="221"/>
    </location>
</feature>
<sequence length="221" mass="24448">MAIDPGPLLPNSLAGDFDDTKAEHSELNRKINEFSYVVNSFGVTINGWSNTISVLSGSIEGLKVSIGLLAVGFTPLKIDGALMKVDEKGIVFAGKQKWTWPHARDEKQKQEAAEKRASKIHGELEKSGLRAEDSIEQARLNPHDAEKVRKAKEDISAFRVAYYNAKGDINRAQQMRDQAKAAEAAAKEAREKVQRDVQATGRNVQSLSQQLRDLERELVGH</sequence>